<dbReference type="Proteomes" id="UP000321199">
    <property type="component" value="Chromosome"/>
</dbReference>
<name>A0A5B8RY86_9BURK</name>
<evidence type="ECO:0000313" key="1">
    <source>
        <dbReference type="EMBL" id="QEA13552.1"/>
    </source>
</evidence>
<proteinExistence type="predicted"/>
<protein>
    <submittedName>
        <fullName evidence="1">Uncharacterized protein</fullName>
    </submittedName>
</protein>
<evidence type="ECO:0000313" key="2">
    <source>
        <dbReference type="Proteomes" id="UP000321199"/>
    </source>
</evidence>
<accession>A0A5B8RY86</accession>
<dbReference type="EMBL" id="CP042344">
    <property type="protein sequence ID" value="QEA13552.1"/>
    <property type="molecule type" value="Genomic_DNA"/>
</dbReference>
<gene>
    <name evidence="1" type="ORF">FOZ74_11200</name>
</gene>
<dbReference type="OrthoDB" id="8586582at2"/>
<dbReference type="AlphaFoldDB" id="A0A5B8RY86"/>
<keyword evidence="2" id="KW-1185">Reference proteome</keyword>
<dbReference type="KEGG" id="cof:FOZ74_11200"/>
<sequence length="208" mass="23599">MPASTPISRSKTAALTRVLDAAGRGYTRYVTGKVDAKKVERVIKKLHERHAIGATPAQRLTRKQHGQANAILALYWPKEEVEADWALLFTPGELSASEKLEDVASKKRLVFLGYELVRHAARGRAAWTWRRPKAEMKEHYAMLGDARHRRRPDELAAHLQRLANQPGFHGVREQSKTLLEYARRHGYAGELPALYYLRKVAHGECFAL</sequence>
<dbReference type="RefSeq" id="WP_146913142.1">
    <property type="nucleotide sequence ID" value="NZ_CP042344.1"/>
</dbReference>
<reference evidence="1 2" key="1">
    <citation type="submission" date="2019-07" db="EMBL/GenBank/DDBJ databases">
        <title>Complete genome sequence of Comamonas sp. NLF 7-7 isolated from livestock.</title>
        <authorList>
            <person name="Kim D.H."/>
            <person name="Kim J.G."/>
        </authorList>
    </citation>
    <scope>NUCLEOTIDE SEQUENCE [LARGE SCALE GENOMIC DNA]</scope>
    <source>
        <strain evidence="1 2">NLF 7-7</strain>
    </source>
</reference>
<organism evidence="1 2">
    <name type="scientific">Comamonas flocculans</name>
    <dbReference type="NCBI Taxonomy" id="2597701"/>
    <lineage>
        <taxon>Bacteria</taxon>
        <taxon>Pseudomonadati</taxon>
        <taxon>Pseudomonadota</taxon>
        <taxon>Betaproteobacteria</taxon>
        <taxon>Burkholderiales</taxon>
        <taxon>Comamonadaceae</taxon>
        <taxon>Comamonas</taxon>
    </lineage>
</organism>